<dbReference type="Pfam" id="PF24433">
    <property type="entry name" value="DUF7556"/>
    <property type="match status" value="1"/>
</dbReference>
<proteinExistence type="predicted"/>
<name>A0ABD6AA33_9EURY</name>
<reference evidence="1 2" key="1">
    <citation type="journal article" date="2019" name="Int. J. Syst. Evol. Microbiol.">
        <title>The Global Catalogue of Microorganisms (GCM) 10K type strain sequencing project: providing services to taxonomists for standard genome sequencing and annotation.</title>
        <authorList>
            <consortium name="The Broad Institute Genomics Platform"/>
            <consortium name="The Broad Institute Genome Sequencing Center for Infectious Disease"/>
            <person name="Wu L."/>
            <person name="Ma J."/>
        </authorList>
    </citation>
    <scope>NUCLEOTIDE SEQUENCE [LARGE SCALE GENOMIC DNA]</scope>
    <source>
        <strain evidence="1 2">PSR21</strain>
    </source>
</reference>
<gene>
    <name evidence="1" type="ORF">ACFQPE_11555</name>
</gene>
<dbReference type="RefSeq" id="WP_276303334.1">
    <property type="nucleotide sequence ID" value="NZ_CP119992.1"/>
</dbReference>
<evidence type="ECO:0000313" key="1">
    <source>
        <dbReference type="EMBL" id="MFC7317418.1"/>
    </source>
</evidence>
<dbReference type="GeneID" id="79315912"/>
<dbReference type="EMBL" id="JBHTBF010000002">
    <property type="protein sequence ID" value="MFC7317418.1"/>
    <property type="molecule type" value="Genomic_DNA"/>
</dbReference>
<dbReference type="InterPro" id="IPR055978">
    <property type="entry name" value="DUF7556"/>
</dbReference>
<comment type="caution">
    <text evidence="1">The sequence shown here is derived from an EMBL/GenBank/DDBJ whole genome shotgun (WGS) entry which is preliminary data.</text>
</comment>
<dbReference type="AlphaFoldDB" id="A0ABD6AA33"/>
<organism evidence="1 2">
    <name type="scientific">Halomarina halobia</name>
    <dbReference type="NCBI Taxonomy" id="3033386"/>
    <lineage>
        <taxon>Archaea</taxon>
        <taxon>Methanobacteriati</taxon>
        <taxon>Methanobacteriota</taxon>
        <taxon>Stenosarchaea group</taxon>
        <taxon>Halobacteria</taxon>
        <taxon>Halobacteriales</taxon>
        <taxon>Natronomonadaceae</taxon>
        <taxon>Halomarina</taxon>
    </lineage>
</organism>
<accession>A0ABD6AA33</accession>
<sequence>MKPNTAATSDADDECEVMTAIDDQRLIIADICRDGAWLALPLSEALPLEAYR</sequence>
<keyword evidence="2" id="KW-1185">Reference proteome</keyword>
<evidence type="ECO:0000313" key="2">
    <source>
        <dbReference type="Proteomes" id="UP001596547"/>
    </source>
</evidence>
<dbReference type="Proteomes" id="UP001596547">
    <property type="component" value="Unassembled WGS sequence"/>
</dbReference>
<protein>
    <submittedName>
        <fullName evidence="1">Uncharacterized protein</fullName>
    </submittedName>
</protein>